<feature type="domain" description="Nephrocystin 3-like N-terminal" evidence="2">
    <location>
        <begin position="265"/>
        <end position="445"/>
    </location>
</feature>
<sequence length="1065" mass="122009">MEPLSAFGLAAGILQIIDFSTRLLSTGQQLYQDGSTVQNSEFTLIADDLSSMNDKIKSWARPDQSVSGPLAKENQALETLADEIAKIVGELNRVLLRVRRKGEATIFKSFKQAVSTMWNKSKIDEIMQRLEYIRGEVQFRILVSMVEKVDKNELSMATTLQSFDHSTQIIVQAILQGKSDLADIISAQTHESIRREHARELAAIRRHEEVIAKIGGGLSHGTSIVPVDDERFSKEAIHRRITTRLEFPKKMDRYDIIKPAHKRTFDWIFQETQADAQWSNFSQWLLSKTGVFWISGKAGSGKSTLMKYLMQDRRLRQALELWAGNVPLIITSFYFWNPGDAIQKSQEGLFRTLIAEALYQEPELGPILFPDLYQTDSNWESFPTFHQLRRAFLNLTTQSVTPLEIALVIDGLDEFQPTDASYTELADLFLTTSESSNIKAILSSRPLSAFEAAFSDCPKLRLQDLTKHDIEIYIADRLGSHPRVVELSQDDPIGIGMLRSEILSAASGVFLWVKLAVDSLLEGLQNFDLLEDLRARLKAIPRDLEQLFQRMLNQIPMEYKQQSSQMFQIARYNEISDITATDTRPGICPLTALGMYFTEYSLQKTLEAPITPTSDLENQKRSKEIEGRLRSRCAGLLEMRPSDISNSDPEANGSTTDRTIKEGIEKELHYLHRTVADWLRKDHIWESLVNNTQGTNFDPCLSIMLSVVLRLKCLSPARRIWQMSAERKLVNGVIFYARTSQTTSKAYYKILDELDRVMSVRYRFTWEEFGMFKSQFNPHVTWCDSMDTDPRPTPWHDTFLAFTIRHGLFHYVKAKLEENGNVLPQKRGRPLLDYACRSFKLNVGHVPRTDAVNASIVEILLKHGADPNEKFDGFSPWQNALYRPRGLFPNQINEAYSERVEWVSNLGFSSNQTDEPNRQRLEWVSILKLLLKYGSDPHSYTETMERFHQPGEGGLRSNTSIAVYCHRRSVLTVLREEAGERDNFEEMRDMIQVLIKDLEMMGAKEEDYWVGTPGSDNGLSHKPESKNLVERTVEKAVSKEEKIPRHRARRYLERLFKSSSEARKK</sequence>
<reference evidence="4" key="1">
    <citation type="submission" date="2023-01" db="EMBL/GenBank/DDBJ databases">
        <authorList>
            <person name="Van Ghelder C."/>
            <person name="Rancurel C."/>
        </authorList>
    </citation>
    <scope>NUCLEOTIDE SEQUENCE</scope>
    <source>
        <strain evidence="4">CNCM I-4278</strain>
    </source>
</reference>
<gene>
    <name evidence="4" type="ORF">PDIGIT_LOCUS12548</name>
</gene>
<dbReference type="Proteomes" id="UP001152607">
    <property type="component" value="Unassembled WGS sequence"/>
</dbReference>
<keyword evidence="5" id="KW-1185">Reference proteome</keyword>
<evidence type="ECO:0000256" key="1">
    <source>
        <dbReference type="ARBA" id="ARBA00022737"/>
    </source>
</evidence>
<dbReference type="InterPro" id="IPR036770">
    <property type="entry name" value="Ankyrin_rpt-contain_sf"/>
</dbReference>
<organism evidence="4 5">
    <name type="scientific">Periconia digitata</name>
    <dbReference type="NCBI Taxonomy" id="1303443"/>
    <lineage>
        <taxon>Eukaryota</taxon>
        <taxon>Fungi</taxon>
        <taxon>Dikarya</taxon>
        <taxon>Ascomycota</taxon>
        <taxon>Pezizomycotina</taxon>
        <taxon>Dothideomycetes</taxon>
        <taxon>Pleosporomycetidae</taxon>
        <taxon>Pleosporales</taxon>
        <taxon>Massarineae</taxon>
        <taxon>Periconiaceae</taxon>
        <taxon>Periconia</taxon>
    </lineage>
</organism>
<dbReference type="InterPro" id="IPR056884">
    <property type="entry name" value="NPHP3-like_N"/>
</dbReference>
<dbReference type="OrthoDB" id="443402at2759"/>
<dbReference type="Gene3D" id="1.25.40.20">
    <property type="entry name" value="Ankyrin repeat-containing domain"/>
    <property type="match status" value="1"/>
</dbReference>
<feature type="domain" description="DUF7791" evidence="3">
    <location>
        <begin position="555"/>
        <end position="716"/>
    </location>
</feature>
<evidence type="ECO:0000313" key="4">
    <source>
        <dbReference type="EMBL" id="CAI6339389.1"/>
    </source>
</evidence>
<proteinExistence type="predicted"/>
<accession>A0A9W4UQ32</accession>
<dbReference type="InterPro" id="IPR027417">
    <property type="entry name" value="P-loop_NTPase"/>
</dbReference>
<dbReference type="EMBL" id="CAOQHR010000009">
    <property type="protein sequence ID" value="CAI6339389.1"/>
    <property type="molecule type" value="Genomic_DNA"/>
</dbReference>
<keyword evidence="1" id="KW-0677">Repeat</keyword>
<dbReference type="PANTHER" id="PTHR10039">
    <property type="entry name" value="AMELOGENIN"/>
    <property type="match status" value="1"/>
</dbReference>
<comment type="caution">
    <text evidence="4">The sequence shown here is derived from an EMBL/GenBank/DDBJ whole genome shotgun (WGS) entry which is preliminary data.</text>
</comment>
<dbReference type="Pfam" id="PF24883">
    <property type="entry name" value="NPHP3_N"/>
    <property type="match status" value="1"/>
</dbReference>
<dbReference type="SUPFAM" id="SSF48403">
    <property type="entry name" value="Ankyrin repeat"/>
    <property type="match status" value="1"/>
</dbReference>
<evidence type="ECO:0000259" key="2">
    <source>
        <dbReference type="Pfam" id="PF24883"/>
    </source>
</evidence>
<evidence type="ECO:0000259" key="3">
    <source>
        <dbReference type="Pfam" id="PF25053"/>
    </source>
</evidence>
<dbReference type="InterPro" id="IPR056693">
    <property type="entry name" value="DUF7791"/>
</dbReference>
<dbReference type="Pfam" id="PF25053">
    <property type="entry name" value="DUF7791"/>
    <property type="match status" value="1"/>
</dbReference>
<dbReference type="PANTHER" id="PTHR10039:SF5">
    <property type="entry name" value="NACHT DOMAIN-CONTAINING PROTEIN"/>
    <property type="match status" value="1"/>
</dbReference>
<protein>
    <recommendedName>
        <fullName evidence="6">NACHT domain-containing protein</fullName>
    </recommendedName>
</protein>
<dbReference type="SUPFAM" id="SSF52540">
    <property type="entry name" value="P-loop containing nucleoside triphosphate hydrolases"/>
    <property type="match status" value="1"/>
</dbReference>
<dbReference type="Gene3D" id="3.40.50.300">
    <property type="entry name" value="P-loop containing nucleotide triphosphate hydrolases"/>
    <property type="match status" value="1"/>
</dbReference>
<dbReference type="AlphaFoldDB" id="A0A9W4UQ32"/>
<evidence type="ECO:0000313" key="5">
    <source>
        <dbReference type="Proteomes" id="UP001152607"/>
    </source>
</evidence>
<evidence type="ECO:0008006" key="6">
    <source>
        <dbReference type="Google" id="ProtNLM"/>
    </source>
</evidence>
<name>A0A9W4UQ32_9PLEO</name>